<dbReference type="InterPro" id="IPR000834">
    <property type="entry name" value="Peptidase_M14"/>
</dbReference>
<dbReference type="Pfam" id="PF02244">
    <property type="entry name" value="Propep_M14"/>
    <property type="match status" value="1"/>
</dbReference>
<dbReference type="GO" id="GO:0006508">
    <property type="term" value="P:proteolysis"/>
    <property type="evidence" value="ECO:0007669"/>
    <property type="project" value="UniProtKB-KW"/>
</dbReference>
<proteinExistence type="inferred from homology"/>
<comment type="caution">
    <text evidence="14">The sequence shown here is derived from an EMBL/GenBank/DDBJ whole genome shotgun (WGS) entry which is preliminary data.</text>
</comment>
<organism evidence="14 15">
    <name type="scientific">Aquatica leii</name>
    <dbReference type="NCBI Taxonomy" id="1421715"/>
    <lineage>
        <taxon>Eukaryota</taxon>
        <taxon>Metazoa</taxon>
        <taxon>Ecdysozoa</taxon>
        <taxon>Arthropoda</taxon>
        <taxon>Hexapoda</taxon>
        <taxon>Insecta</taxon>
        <taxon>Pterygota</taxon>
        <taxon>Neoptera</taxon>
        <taxon>Endopterygota</taxon>
        <taxon>Coleoptera</taxon>
        <taxon>Polyphaga</taxon>
        <taxon>Elateriformia</taxon>
        <taxon>Elateroidea</taxon>
        <taxon>Lampyridae</taxon>
        <taxon>Luciolinae</taxon>
        <taxon>Aquatica</taxon>
    </lineage>
</organism>
<evidence type="ECO:0000313" key="14">
    <source>
        <dbReference type="EMBL" id="KAK4877360.1"/>
    </source>
</evidence>
<reference evidence="15" key="1">
    <citation type="submission" date="2023-01" db="EMBL/GenBank/DDBJ databases">
        <title>Key to firefly adult light organ development and bioluminescence: homeobox transcription factors regulate luciferase expression and transportation to peroxisome.</title>
        <authorList>
            <person name="Fu X."/>
        </authorList>
    </citation>
    <scope>NUCLEOTIDE SEQUENCE [LARGE SCALE GENOMIC DNA]</scope>
</reference>
<gene>
    <name evidence="14" type="ORF">RN001_009866</name>
</gene>
<feature type="domain" description="Peptidase M14" evidence="13">
    <location>
        <begin position="114"/>
        <end position="404"/>
    </location>
</feature>
<dbReference type="GO" id="GO:0004181">
    <property type="term" value="F:metallocarboxypeptidase activity"/>
    <property type="evidence" value="ECO:0007669"/>
    <property type="project" value="InterPro"/>
</dbReference>
<dbReference type="AlphaFoldDB" id="A0AAN7P050"/>
<dbReference type="SUPFAM" id="SSF53187">
    <property type="entry name" value="Zn-dependent exopeptidases"/>
    <property type="match status" value="1"/>
</dbReference>
<evidence type="ECO:0000256" key="4">
    <source>
        <dbReference type="ARBA" id="ARBA00022670"/>
    </source>
</evidence>
<dbReference type="Pfam" id="PF00246">
    <property type="entry name" value="Peptidase_M14"/>
    <property type="match status" value="1"/>
</dbReference>
<keyword evidence="4" id="KW-0645">Protease</keyword>
<evidence type="ECO:0000259" key="13">
    <source>
        <dbReference type="PROSITE" id="PS52035"/>
    </source>
</evidence>
<dbReference type="PANTHER" id="PTHR11705:SF140">
    <property type="entry name" value="FI02848P-RELATED"/>
    <property type="match status" value="1"/>
</dbReference>
<protein>
    <recommendedName>
        <fullName evidence="13">Peptidase M14 domain-containing protein</fullName>
    </recommendedName>
</protein>
<dbReference type="Proteomes" id="UP001353858">
    <property type="component" value="Unassembled WGS sequence"/>
</dbReference>
<dbReference type="InterPro" id="IPR003146">
    <property type="entry name" value="M14A_act_pep"/>
</dbReference>
<keyword evidence="10" id="KW-1015">Disulfide bond</keyword>
<keyword evidence="6 12" id="KW-0732">Signal</keyword>
<dbReference type="SMART" id="SM00631">
    <property type="entry name" value="Zn_pept"/>
    <property type="match status" value="1"/>
</dbReference>
<dbReference type="PROSITE" id="PS52035">
    <property type="entry name" value="PEPTIDASE_M14"/>
    <property type="match status" value="1"/>
</dbReference>
<keyword evidence="3" id="KW-0121">Carboxypeptidase</keyword>
<evidence type="ECO:0000256" key="11">
    <source>
        <dbReference type="PROSITE-ProRule" id="PRU01379"/>
    </source>
</evidence>
<keyword evidence="7" id="KW-0378">Hydrolase</keyword>
<comment type="cofactor">
    <cofactor evidence="1">
        <name>Zn(2+)</name>
        <dbReference type="ChEBI" id="CHEBI:29105"/>
    </cofactor>
</comment>
<evidence type="ECO:0000256" key="6">
    <source>
        <dbReference type="ARBA" id="ARBA00022729"/>
    </source>
</evidence>
<keyword evidence="9" id="KW-0482">Metalloprotease</keyword>
<name>A0AAN7P050_9COLE</name>
<dbReference type="PANTHER" id="PTHR11705">
    <property type="entry name" value="PROTEASE FAMILY M14 CARBOXYPEPTIDASE A,B"/>
    <property type="match status" value="1"/>
</dbReference>
<sequence>MRLLVVVANFLVFVHSLLTDYEGYKVFRLYPKCEDDLSALVKLTESIYFDFWTPLKLNGKPLYVMVHPKVQEHFSSFLRDQAIFFYVFLDDIEMVIKKEKHVQGTLSELNCTMNYDRFDEIASYLNGLERNYPQIVKLKSVGKSYQKRKAKVCQISAQRDNNKPIIFITAGVYGREWFSVALAKYVIKELVENSINNDLLNQVDWHVLPVMNPDGYEYSHTHERFWRKNRSVQKDGCIGVDLNRNFNFHWGEVTGSSNPCTETFMGLKPFSESESKGVKEYFYRFKDRIKMYLSFHGFGTEILYPWGYTHKMSIDGSKLHLLAEDVSNAILDAGGEKYTVESMASPVNPLAGSSEDWVKGVGEVDYVFTISLPTGDYGYDPSPKKIISLAKPIFEGIKVFGKFITNTFGNVNGTSNKS</sequence>
<accession>A0AAN7P050</accession>
<dbReference type="Gene3D" id="3.40.630.10">
    <property type="entry name" value="Zn peptidases"/>
    <property type="match status" value="1"/>
</dbReference>
<evidence type="ECO:0000256" key="2">
    <source>
        <dbReference type="ARBA" id="ARBA00005988"/>
    </source>
</evidence>
<dbReference type="SUPFAM" id="SSF54897">
    <property type="entry name" value="Protease propeptides/inhibitors"/>
    <property type="match status" value="1"/>
</dbReference>
<evidence type="ECO:0000256" key="5">
    <source>
        <dbReference type="ARBA" id="ARBA00022723"/>
    </source>
</evidence>
<keyword evidence="5" id="KW-0479">Metal-binding</keyword>
<evidence type="ECO:0000256" key="10">
    <source>
        <dbReference type="ARBA" id="ARBA00023157"/>
    </source>
</evidence>
<dbReference type="InterPro" id="IPR036990">
    <property type="entry name" value="M14A-like_propep"/>
</dbReference>
<dbReference type="GO" id="GO:0005615">
    <property type="term" value="C:extracellular space"/>
    <property type="evidence" value="ECO:0007669"/>
    <property type="project" value="TreeGrafter"/>
</dbReference>
<evidence type="ECO:0000256" key="3">
    <source>
        <dbReference type="ARBA" id="ARBA00022645"/>
    </source>
</evidence>
<feature type="chain" id="PRO_5043001639" description="Peptidase M14 domain-containing protein" evidence="12">
    <location>
        <begin position="20"/>
        <end position="418"/>
    </location>
</feature>
<evidence type="ECO:0000256" key="8">
    <source>
        <dbReference type="ARBA" id="ARBA00022833"/>
    </source>
</evidence>
<keyword evidence="15" id="KW-1185">Reference proteome</keyword>
<evidence type="ECO:0000256" key="9">
    <source>
        <dbReference type="ARBA" id="ARBA00023049"/>
    </source>
</evidence>
<keyword evidence="8" id="KW-0862">Zinc</keyword>
<dbReference type="GO" id="GO:0008270">
    <property type="term" value="F:zinc ion binding"/>
    <property type="evidence" value="ECO:0007669"/>
    <property type="project" value="InterPro"/>
</dbReference>
<dbReference type="FunFam" id="3.40.630.10:FF:000084">
    <property type="entry name" value="Carboxypeptidase B2"/>
    <property type="match status" value="1"/>
</dbReference>
<evidence type="ECO:0000313" key="15">
    <source>
        <dbReference type="Proteomes" id="UP001353858"/>
    </source>
</evidence>
<evidence type="ECO:0000256" key="1">
    <source>
        <dbReference type="ARBA" id="ARBA00001947"/>
    </source>
</evidence>
<dbReference type="PRINTS" id="PR00765">
    <property type="entry name" value="CRBOXYPTASEA"/>
</dbReference>
<evidence type="ECO:0000256" key="7">
    <source>
        <dbReference type="ARBA" id="ARBA00022801"/>
    </source>
</evidence>
<dbReference type="EMBL" id="JARPUR010000004">
    <property type="protein sequence ID" value="KAK4877360.1"/>
    <property type="molecule type" value="Genomic_DNA"/>
</dbReference>
<dbReference type="Gene3D" id="3.30.70.340">
    <property type="entry name" value="Metallocarboxypeptidase-like"/>
    <property type="match status" value="1"/>
</dbReference>
<comment type="similarity">
    <text evidence="2 11">Belongs to the peptidase M14 family.</text>
</comment>
<evidence type="ECO:0000256" key="12">
    <source>
        <dbReference type="SAM" id="SignalP"/>
    </source>
</evidence>
<feature type="signal peptide" evidence="12">
    <location>
        <begin position="1"/>
        <end position="19"/>
    </location>
</feature>
<comment type="caution">
    <text evidence="11">Lacks conserved residue(s) required for the propagation of feature annotation.</text>
</comment>